<evidence type="ECO:0000313" key="2">
    <source>
        <dbReference type="Proteomes" id="UP000623250"/>
    </source>
</evidence>
<protein>
    <submittedName>
        <fullName evidence="1">Uncharacterized protein</fullName>
    </submittedName>
</protein>
<proteinExistence type="predicted"/>
<sequence>MTEVSPCATFVPSAEERVERLSAATEAEKVEYFLSMMSELKTLAEQANLKFESVMLGVAISGLRQHSY</sequence>
<keyword evidence="2" id="KW-1185">Reference proteome</keyword>
<organism evidence="1 2">
    <name type="scientific">Rhodomicrobium udaipurense</name>
    <dbReference type="NCBI Taxonomy" id="1202716"/>
    <lineage>
        <taxon>Bacteria</taxon>
        <taxon>Pseudomonadati</taxon>
        <taxon>Pseudomonadota</taxon>
        <taxon>Alphaproteobacteria</taxon>
        <taxon>Hyphomicrobiales</taxon>
        <taxon>Hyphomicrobiaceae</taxon>
        <taxon>Rhodomicrobium</taxon>
    </lineage>
</organism>
<dbReference type="Proteomes" id="UP000623250">
    <property type="component" value="Unassembled WGS sequence"/>
</dbReference>
<evidence type="ECO:0000313" key="1">
    <source>
        <dbReference type="EMBL" id="MBJ7544654.1"/>
    </source>
</evidence>
<comment type="caution">
    <text evidence="1">The sequence shown here is derived from an EMBL/GenBank/DDBJ whole genome shotgun (WGS) entry which is preliminary data.</text>
</comment>
<dbReference type="RefSeq" id="WP_037232823.1">
    <property type="nucleotide sequence ID" value="NZ_JAEMUK010000080.1"/>
</dbReference>
<name>A0A8I1GGC1_9HYPH</name>
<gene>
    <name evidence="1" type="ORF">JDN41_13960</name>
</gene>
<dbReference type="EMBL" id="JAEMUK010000080">
    <property type="protein sequence ID" value="MBJ7544654.1"/>
    <property type="molecule type" value="Genomic_DNA"/>
</dbReference>
<reference evidence="1 2" key="1">
    <citation type="submission" date="2020-12" db="EMBL/GenBank/DDBJ databases">
        <title>Revised draft genomes of Rhodomicrobium vannielii ATCC 17100 and Rhodomicrobium udaipurense JA643.</title>
        <authorList>
            <person name="Conners E.M."/>
            <person name="Davenport E.J."/>
            <person name="Bose A."/>
        </authorList>
    </citation>
    <scope>NUCLEOTIDE SEQUENCE [LARGE SCALE GENOMIC DNA]</scope>
    <source>
        <strain evidence="1 2">JA643</strain>
    </source>
</reference>
<dbReference type="AlphaFoldDB" id="A0A8I1GGC1"/>
<accession>A0A8I1GGC1</accession>